<reference evidence="1" key="1">
    <citation type="submission" date="2020-02" db="EMBL/GenBank/DDBJ databases">
        <authorList>
            <person name="Meier V. D."/>
        </authorList>
    </citation>
    <scope>NUCLEOTIDE SEQUENCE</scope>
    <source>
        <strain evidence="1">AVDCRST_MAG53</strain>
    </source>
</reference>
<sequence>MDWTGYELFDPGVDGPLARVSLEQARMHFDKLMAEREERKAQLAALLARDAITLGGDDASVSALDHWFRDRVAPRPGKPQLMAEEWYSVATDMGVHLGDLLVAEHPWLRWELFVGDKHHVNHHRPVLTGFRVKHEAYNVDIDASVQVIGHRQINAMELMDEELVPFLHALAAEATGRR</sequence>
<evidence type="ECO:0000313" key="1">
    <source>
        <dbReference type="EMBL" id="CAA9478708.1"/>
    </source>
</evidence>
<gene>
    <name evidence="1" type="ORF">AVDCRST_MAG53-623</name>
</gene>
<protein>
    <submittedName>
        <fullName evidence="1">Uncharacterized protein</fullName>
    </submittedName>
</protein>
<accession>A0A6J4RP61</accession>
<proteinExistence type="predicted"/>
<dbReference type="EMBL" id="CADCVR010000019">
    <property type="protein sequence ID" value="CAA9478708.1"/>
    <property type="molecule type" value="Genomic_DNA"/>
</dbReference>
<name>A0A6J4RP61_9ACTN</name>
<dbReference type="AlphaFoldDB" id="A0A6J4RP61"/>
<organism evidence="1">
    <name type="scientific">uncultured Solirubrobacteraceae bacterium</name>
    <dbReference type="NCBI Taxonomy" id="1162706"/>
    <lineage>
        <taxon>Bacteria</taxon>
        <taxon>Bacillati</taxon>
        <taxon>Actinomycetota</taxon>
        <taxon>Thermoleophilia</taxon>
        <taxon>Solirubrobacterales</taxon>
        <taxon>Solirubrobacteraceae</taxon>
        <taxon>environmental samples</taxon>
    </lineage>
</organism>